<dbReference type="EC" id="2.7.11.33" evidence="5"/>
<dbReference type="PANTHER" id="PTHR31756">
    <property type="entry name" value="PYRUVATE, PHOSPHATE DIKINASE REGULATORY PROTEIN 1, CHLOROPLASTIC"/>
    <property type="match status" value="1"/>
</dbReference>
<evidence type="ECO:0000313" key="6">
    <source>
        <dbReference type="EMBL" id="RFA34818.1"/>
    </source>
</evidence>
<dbReference type="GO" id="GO:0005524">
    <property type="term" value="F:ATP binding"/>
    <property type="evidence" value="ECO:0007669"/>
    <property type="project" value="InterPro"/>
</dbReference>
<dbReference type="EMBL" id="NFZW01000014">
    <property type="protein sequence ID" value="RFA34818.1"/>
    <property type="molecule type" value="Genomic_DNA"/>
</dbReference>
<keyword evidence="4 5" id="KW-0418">Kinase</keyword>
<dbReference type="PANTHER" id="PTHR31756:SF3">
    <property type="entry name" value="PYRUVATE, PHOSPHATE DIKINASE REGULATORY PROTEIN 1, CHLOROPLASTIC"/>
    <property type="match status" value="1"/>
</dbReference>
<comment type="catalytic activity">
    <reaction evidence="5">
        <text>[pyruvate, water dikinase]-phosphate + phosphate + H(+) = [pyruvate, water dikinase] + diphosphate</text>
        <dbReference type="Rhea" id="RHEA:48580"/>
        <dbReference type="Rhea" id="RHEA-COMP:11425"/>
        <dbReference type="Rhea" id="RHEA-COMP:11426"/>
        <dbReference type="ChEBI" id="CHEBI:15378"/>
        <dbReference type="ChEBI" id="CHEBI:33019"/>
        <dbReference type="ChEBI" id="CHEBI:43176"/>
        <dbReference type="ChEBI" id="CHEBI:43474"/>
        <dbReference type="ChEBI" id="CHEBI:68546"/>
        <dbReference type="EC" id="2.7.4.28"/>
    </reaction>
</comment>
<evidence type="ECO:0000256" key="5">
    <source>
        <dbReference type="HAMAP-Rule" id="MF_01062"/>
    </source>
</evidence>
<gene>
    <name evidence="6" type="ORF">CAL65_14015</name>
</gene>
<comment type="catalytic activity">
    <reaction evidence="5">
        <text>[pyruvate, water dikinase] + ADP = [pyruvate, water dikinase]-phosphate + AMP + H(+)</text>
        <dbReference type="Rhea" id="RHEA:46020"/>
        <dbReference type="Rhea" id="RHEA-COMP:11425"/>
        <dbReference type="Rhea" id="RHEA-COMP:11426"/>
        <dbReference type="ChEBI" id="CHEBI:15378"/>
        <dbReference type="ChEBI" id="CHEBI:43176"/>
        <dbReference type="ChEBI" id="CHEBI:68546"/>
        <dbReference type="ChEBI" id="CHEBI:456215"/>
        <dbReference type="ChEBI" id="CHEBI:456216"/>
        <dbReference type="EC" id="2.7.11.33"/>
    </reaction>
</comment>
<dbReference type="NCBIfam" id="NF003742">
    <property type="entry name" value="PRK05339.1"/>
    <property type="match status" value="1"/>
</dbReference>
<dbReference type="AlphaFoldDB" id="A0A3E0WPS0"/>
<evidence type="ECO:0000256" key="3">
    <source>
        <dbReference type="ARBA" id="ARBA00022741"/>
    </source>
</evidence>
<dbReference type="RefSeq" id="WP_116302671.1">
    <property type="nucleotide sequence ID" value="NZ_NFZV01000013.1"/>
</dbReference>
<comment type="similarity">
    <text evidence="5">Belongs to the pyruvate, phosphate/water dikinase regulatory protein family. PSRP subfamily.</text>
</comment>
<dbReference type="InterPro" id="IPR005177">
    <property type="entry name" value="Kinase-pyrophosphorylase"/>
</dbReference>
<protein>
    <recommendedName>
        <fullName evidence="5">Putative phosphoenolpyruvate synthase regulatory protein</fullName>
        <shortName evidence="5">PEP synthase regulatory protein</shortName>
        <shortName evidence="5">PSRP</shortName>
        <ecNumber evidence="5">2.7.11.33</ecNumber>
        <ecNumber evidence="5">2.7.4.28</ecNumber>
    </recommendedName>
    <alternativeName>
        <fullName evidence="5">Pyruvate, water dikinase regulatory protein</fullName>
    </alternativeName>
</protein>
<keyword evidence="7" id="KW-1185">Reference proteome</keyword>
<comment type="function">
    <text evidence="5">Bifunctional serine/threonine kinase and phosphorylase involved in the regulation of the phosphoenolpyruvate synthase (PEPS) by catalyzing its phosphorylation/dephosphorylation.</text>
</comment>
<dbReference type="EC" id="2.7.4.28" evidence="5"/>
<feature type="binding site" evidence="5">
    <location>
        <begin position="153"/>
        <end position="160"/>
    </location>
    <ligand>
        <name>ADP</name>
        <dbReference type="ChEBI" id="CHEBI:456216"/>
    </ligand>
</feature>
<evidence type="ECO:0000256" key="1">
    <source>
        <dbReference type="ARBA" id="ARBA00022527"/>
    </source>
</evidence>
<dbReference type="InterPro" id="IPR026530">
    <property type="entry name" value="PSRP"/>
</dbReference>
<dbReference type="OrthoDB" id="9782201at2"/>
<keyword evidence="1 5" id="KW-0723">Serine/threonine-protein kinase</keyword>
<name>A0A3E0WPS0_9GAMM</name>
<keyword evidence="3 5" id="KW-0547">Nucleotide-binding</keyword>
<accession>A0A3E0WPS0</accession>
<evidence type="ECO:0000256" key="2">
    <source>
        <dbReference type="ARBA" id="ARBA00022679"/>
    </source>
</evidence>
<organism evidence="6 7">
    <name type="scientific">Alkalilimnicola ehrlichii</name>
    <dbReference type="NCBI Taxonomy" id="351052"/>
    <lineage>
        <taxon>Bacteria</taxon>
        <taxon>Pseudomonadati</taxon>
        <taxon>Pseudomonadota</taxon>
        <taxon>Gammaproteobacteria</taxon>
        <taxon>Chromatiales</taxon>
        <taxon>Ectothiorhodospiraceae</taxon>
        <taxon>Alkalilimnicola</taxon>
    </lineage>
</organism>
<keyword evidence="6" id="KW-0670">Pyruvate</keyword>
<proteinExistence type="inferred from homology"/>
<keyword evidence="2 5" id="KW-0808">Transferase</keyword>
<comment type="caution">
    <text evidence="6">The sequence shown here is derived from an EMBL/GenBank/DDBJ whole genome shotgun (WGS) entry which is preliminary data.</text>
</comment>
<sequence length="273" mass="31139">MTKKRTVFFISDRTGITAETLGHSLLTQFDVELDLVTLPFIDNAERAHAAIAQIEQANVVSGERSLIFSTVIDSEVRSILRTADAVLFDFFETFIAPLERELELSSTHTVGRSHGVVDNSMYDIRIDAMNYALNHDDGVTTHHYTQADVILVGVSRSGKTPACIYLALQYGIYAANYPLTEEDLDEGRFPEALSQYRDKLYGLSIRPDRLEQIRGQRRPNSRYASPRQCQYEVARAEALFRKQRIPYINTTTMSIEEIATTILHERKLKRRLY</sequence>
<dbReference type="Proteomes" id="UP000256763">
    <property type="component" value="Unassembled WGS sequence"/>
</dbReference>
<evidence type="ECO:0000256" key="4">
    <source>
        <dbReference type="ARBA" id="ARBA00022777"/>
    </source>
</evidence>
<dbReference type="Pfam" id="PF03618">
    <property type="entry name" value="Kinase-PPPase"/>
    <property type="match status" value="1"/>
</dbReference>
<dbReference type="GO" id="GO:0004674">
    <property type="term" value="F:protein serine/threonine kinase activity"/>
    <property type="evidence" value="ECO:0007669"/>
    <property type="project" value="UniProtKB-UniRule"/>
</dbReference>
<evidence type="ECO:0000313" key="7">
    <source>
        <dbReference type="Proteomes" id="UP000256763"/>
    </source>
</evidence>
<reference evidence="7" key="1">
    <citation type="submission" date="2017-05" db="EMBL/GenBank/DDBJ databases">
        <authorList>
            <person name="Sharma S."/>
            <person name="Sidhu C."/>
            <person name="Pinnaka A.K."/>
        </authorList>
    </citation>
    <scope>NUCLEOTIDE SEQUENCE [LARGE SCALE GENOMIC DNA]</scope>
    <source>
        <strain evidence="7">AK93</strain>
    </source>
</reference>
<dbReference type="GO" id="GO:0016776">
    <property type="term" value="F:phosphotransferase activity, phosphate group as acceptor"/>
    <property type="evidence" value="ECO:0007669"/>
    <property type="project" value="UniProtKB-UniRule"/>
</dbReference>
<dbReference type="HAMAP" id="MF_01062">
    <property type="entry name" value="PSRP"/>
    <property type="match status" value="1"/>
</dbReference>
<dbReference type="GO" id="GO:0043531">
    <property type="term" value="F:ADP binding"/>
    <property type="evidence" value="ECO:0007669"/>
    <property type="project" value="UniProtKB-UniRule"/>
</dbReference>